<dbReference type="STRING" id="497965.Cyan7822_4908"/>
<evidence type="ECO:0000256" key="6">
    <source>
        <dbReference type="ARBA" id="ARBA00023136"/>
    </source>
</evidence>
<dbReference type="InterPro" id="IPR022764">
    <property type="entry name" value="Peptidase_S54_rhomboid_dom"/>
</dbReference>
<dbReference type="PANTHER" id="PTHR43731:SF14">
    <property type="entry name" value="PRESENILIN-ASSOCIATED RHOMBOID-LIKE PROTEIN, MITOCHONDRIAL"/>
    <property type="match status" value="1"/>
</dbReference>
<feature type="transmembrane region" description="Helical" evidence="7">
    <location>
        <begin position="401"/>
        <end position="423"/>
    </location>
</feature>
<sequence length="514" mass="58231">MVCFFCLAFLVRIFRASPRQNLGWIAVCSGILGITLLMLYLAPMIAGLTGFVFWGILLVIPSLGFSRVKRLVYQQKYGQASQLMSWLRWLHPADGWLDQPLVFLALDAAQKGNLNQAAQLLQRYEKSPYHSQVLLYWIKADWNNCLAWFNQSVPKSILLKDPLLISYYLRSLGETGDLNGLVQGLEIFENFLVKKGDIITYNLGIMYVLAFCGQTSQVRQLFKGVLSVYSKNFQTFWILTSQMIAGQEELARQQFLNLRLTEDLILCNAIEWRLCHPPKIPNLVLDQSSRHIIFRLKHIIGQEFSGRIKNKFTLKNSYMTLILIALNLGAFALEIYQGGSENLDILYNLGGLVPQEILAGQWWRVVTANFLHYGWLHLASNMMGLYFVGRFVELALGKFRYLLVYFFSGVGAMTLFSLLSIKLGNTGEILVGASAGIMGLVGGIFALFVRDWWQEKSPIATKRLQVIFVVVCLQFIFDRLVPEVSSLSHFLGLVIGFITGGLLLIHRQEATGKR</sequence>
<keyword evidence="5 7" id="KW-1133">Transmembrane helix</keyword>
<evidence type="ECO:0000256" key="3">
    <source>
        <dbReference type="ARBA" id="ARBA00022692"/>
    </source>
</evidence>
<feature type="transmembrane region" description="Helical" evidence="7">
    <location>
        <begin position="429"/>
        <end position="452"/>
    </location>
</feature>
<evidence type="ECO:0000256" key="1">
    <source>
        <dbReference type="ARBA" id="ARBA00004141"/>
    </source>
</evidence>
<feature type="transmembrane region" description="Helical" evidence="7">
    <location>
        <begin position="317"/>
        <end position="336"/>
    </location>
</feature>
<dbReference type="eggNOG" id="COG0705">
    <property type="taxonomic scope" value="Bacteria"/>
</dbReference>
<dbReference type="Gene3D" id="1.20.1540.10">
    <property type="entry name" value="Rhomboid-like"/>
    <property type="match status" value="1"/>
</dbReference>
<keyword evidence="3 7" id="KW-0812">Transmembrane</keyword>
<proteinExistence type="inferred from homology"/>
<dbReference type="GO" id="GO:0004252">
    <property type="term" value="F:serine-type endopeptidase activity"/>
    <property type="evidence" value="ECO:0007669"/>
    <property type="project" value="InterPro"/>
</dbReference>
<keyword evidence="10" id="KW-1185">Reference proteome</keyword>
<keyword evidence="6 7" id="KW-0472">Membrane</keyword>
<feature type="transmembrane region" description="Helical" evidence="7">
    <location>
        <begin position="487"/>
        <end position="505"/>
    </location>
</feature>
<dbReference type="GO" id="GO:0016020">
    <property type="term" value="C:membrane"/>
    <property type="evidence" value="ECO:0007669"/>
    <property type="project" value="UniProtKB-SubCell"/>
</dbReference>
<protein>
    <submittedName>
        <fullName evidence="9">Rhomboid family protein</fullName>
    </submittedName>
</protein>
<comment type="similarity">
    <text evidence="2">Belongs to the peptidase S54 family.</text>
</comment>
<dbReference type="HOGENOM" id="CLU_515532_0_0_3"/>
<evidence type="ECO:0000256" key="4">
    <source>
        <dbReference type="ARBA" id="ARBA00022801"/>
    </source>
</evidence>
<evidence type="ECO:0000313" key="9">
    <source>
        <dbReference type="EMBL" id="ADN16799.1"/>
    </source>
</evidence>
<dbReference type="EMBL" id="CP002198">
    <property type="protein sequence ID" value="ADN16799.1"/>
    <property type="molecule type" value="Genomic_DNA"/>
</dbReference>
<organism evidence="9 10">
    <name type="scientific">Gloeothece verrucosa (strain PCC 7822)</name>
    <name type="common">Cyanothece sp. (strain PCC 7822)</name>
    <dbReference type="NCBI Taxonomy" id="497965"/>
    <lineage>
        <taxon>Bacteria</taxon>
        <taxon>Bacillati</taxon>
        <taxon>Cyanobacteriota</taxon>
        <taxon>Cyanophyceae</taxon>
        <taxon>Oscillatoriophycideae</taxon>
        <taxon>Chroococcales</taxon>
        <taxon>Aphanothecaceae</taxon>
        <taxon>Gloeothece</taxon>
        <taxon>Gloeothece verrucosa</taxon>
    </lineage>
</organism>
<evidence type="ECO:0000256" key="7">
    <source>
        <dbReference type="SAM" id="Phobius"/>
    </source>
</evidence>
<dbReference type="KEGG" id="cyj:Cyan7822_4908"/>
<comment type="subcellular location">
    <subcellularLocation>
        <location evidence="1">Membrane</location>
        <topology evidence="1">Multi-pass membrane protein</topology>
    </subcellularLocation>
</comment>
<accession>E0UH85</accession>
<keyword evidence="4" id="KW-0378">Hydrolase</keyword>
<feature type="transmembrane region" description="Helical" evidence="7">
    <location>
        <begin position="464"/>
        <end position="481"/>
    </location>
</feature>
<evidence type="ECO:0000256" key="5">
    <source>
        <dbReference type="ARBA" id="ARBA00022989"/>
    </source>
</evidence>
<dbReference type="InterPro" id="IPR050925">
    <property type="entry name" value="Rhomboid_protease_S54"/>
</dbReference>
<dbReference type="AlphaFoldDB" id="E0UH85"/>
<evidence type="ECO:0000313" key="10">
    <source>
        <dbReference type="Proteomes" id="UP000008206"/>
    </source>
</evidence>
<feature type="domain" description="Peptidase S54 rhomboid" evidence="8">
    <location>
        <begin position="360"/>
        <end position="504"/>
    </location>
</feature>
<dbReference type="SUPFAM" id="SSF144091">
    <property type="entry name" value="Rhomboid-like"/>
    <property type="match status" value="1"/>
</dbReference>
<dbReference type="Proteomes" id="UP000008206">
    <property type="component" value="Chromosome"/>
</dbReference>
<name>E0UH85_GLOV7</name>
<dbReference type="PANTHER" id="PTHR43731">
    <property type="entry name" value="RHOMBOID PROTEASE"/>
    <property type="match status" value="1"/>
</dbReference>
<dbReference type="Pfam" id="PF01694">
    <property type="entry name" value="Rhomboid"/>
    <property type="match status" value="1"/>
</dbReference>
<gene>
    <name evidence="9" type="ordered locus">Cyan7822_4908</name>
</gene>
<feature type="transmembrane region" description="Helical" evidence="7">
    <location>
        <begin position="31"/>
        <end position="60"/>
    </location>
</feature>
<evidence type="ECO:0000256" key="2">
    <source>
        <dbReference type="ARBA" id="ARBA00009045"/>
    </source>
</evidence>
<dbReference type="RefSeq" id="WP_013324837.1">
    <property type="nucleotide sequence ID" value="NC_014501.1"/>
</dbReference>
<dbReference type="InterPro" id="IPR035952">
    <property type="entry name" value="Rhomboid-like_sf"/>
</dbReference>
<evidence type="ECO:0000259" key="8">
    <source>
        <dbReference type="Pfam" id="PF01694"/>
    </source>
</evidence>
<reference evidence="10" key="1">
    <citation type="journal article" date="2011" name="MBio">
        <title>Novel metabolic attributes of the genus Cyanothece, comprising a group of unicellular nitrogen-fixing Cyanobacteria.</title>
        <authorList>
            <person name="Bandyopadhyay A."/>
            <person name="Elvitigala T."/>
            <person name="Welsh E."/>
            <person name="Stockel J."/>
            <person name="Liberton M."/>
            <person name="Min H."/>
            <person name="Sherman L.A."/>
            <person name="Pakrasi H.B."/>
        </authorList>
    </citation>
    <scope>NUCLEOTIDE SEQUENCE [LARGE SCALE GENOMIC DNA]</scope>
    <source>
        <strain evidence="10">PCC 7822</strain>
    </source>
</reference>
<feature type="transmembrane region" description="Helical" evidence="7">
    <location>
        <begin position="370"/>
        <end position="389"/>
    </location>
</feature>